<proteinExistence type="predicted"/>
<organism evidence="2 3">
    <name type="scientific">Paeniglutamicibacter psychrophenolicus</name>
    <dbReference type="NCBI Taxonomy" id="257454"/>
    <lineage>
        <taxon>Bacteria</taxon>
        <taxon>Bacillati</taxon>
        <taxon>Actinomycetota</taxon>
        <taxon>Actinomycetes</taxon>
        <taxon>Micrococcales</taxon>
        <taxon>Micrococcaceae</taxon>
        <taxon>Paeniglutamicibacter</taxon>
    </lineage>
</organism>
<name>A0ABS4WCJ4_9MICC</name>
<keyword evidence="3" id="KW-1185">Reference proteome</keyword>
<feature type="compositionally biased region" description="Pro residues" evidence="1">
    <location>
        <begin position="1"/>
        <end position="16"/>
    </location>
</feature>
<evidence type="ECO:0000313" key="3">
    <source>
        <dbReference type="Proteomes" id="UP000766570"/>
    </source>
</evidence>
<feature type="region of interest" description="Disordered" evidence="1">
    <location>
        <begin position="1"/>
        <end position="22"/>
    </location>
</feature>
<accession>A0ABS4WCJ4</accession>
<comment type="caution">
    <text evidence="2">The sequence shown here is derived from an EMBL/GenBank/DDBJ whole genome shotgun (WGS) entry which is preliminary data.</text>
</comment>
<sequence length="127" mass="12908">MEPTEPTPTPSEPTDPPATSEHINVEAAGDGYEVLVDARAFGAGGSVSILFERLSGEGTFAVFRETGAGCSEPTESGGVVSYSCSGPGAGKDSFNVEGTPVPGTALVVRVTLADKQGSQTQADLVFE</sequence>
<dbReference type="Proteomes" id="UP000766570">
    <property type="component" value="Unassembled WGS sequence"/>
</dbReference>
<dbReference type="EMBL" id="JAGIOE010000001">
    <property type="protein sequence ID" value="MBP2373921.1"/>
    <property type="molecule type" value="Genomic_DNA"/>
</dbReference>
<gene>
    <name evidence="2" type="ORF">JOF46_001833</name>
</gene>
<evidence type="ECO:0000313" key="2">
    <source>
        <dbReference type="EMBL" id="MBP2373921.1"/>
    </source>
</evidence>
<dbReference type="RefSeq" id="WP_209907038.1">
    <property type="nucleotide sequence ID" value="NZ_JAGIOE010000001.1"/>
</dbReference>
<evidence type="ECO:0000256" key="1">
    <source>
        <dbReference type="SAM" id="MobiDB-lite"/>
    </source>
</evidence>
<protein>
    <submittedName>
        <fullName evidence="2">Uncharacterized protein</fullName>
    </submittedName>
</protein>
<reference evidence="2 3" key="1">
    <citation type="submission" date="2021-03" db="EMBL/GenBank/DDBJ databases">
        <title>Sequencing the genomes of 1000 actinobacteria strains.</title>
        <authorList>
            <person name="Klenk H.-P."/>
        </authorList>
    </citation>
    <scope>NUCLEOTIDE SEQUENCE [LARGE SCALE GENOMIC DNA]</scope>
    <source>
        <strain evidence="2 3">DSM 15454</strain>
    </source>
</reference>